<name>A0A3D9IU16_9BACL</name>
<reference evidence="2 3" key="1">
    <citation type="submission" date="2018-07" db="EMBL/GenBank/DDBJ databases">
        <title>Genomic Encyclopedia of Type Strains, Phase III (KMG-III): the genomes of soil and plant-associated and newly described type strains.</title>
        <authorList>
            <person name="Whitman W."/>
        </authorList>
    </citation>
    <scope>NUCLEOTIDE SEQUENCE [LARGE SCALE GENOMIC DNA]</scope>
    <source>
        <strain evidence="2 3">CECT 7287</strain>
    </source>
</reference>
<dbReference type="AlphaFoldDB" id="A0A3D9IU16"/>
<dbReference type="Gene3D" id="3.40.640.10">
    <property type="entry name" value="Type I PLP-dependent aspartate aminotransferase-like (Major domain)"/>
    <property type="match status" value="1"/>
</dbReference>
<dbReference type="InterPro" id="IPR015424">
    <property type="entry name" value="PyrdxlP-dep_Trfase"/>
</dbReference>
<dbReference type="PANTHER" id="PTHR43586:SF15">
    <property type="entry name" value="BLR3095 PROTEIN"/>
    <property type="match status" value="1"/>
</dbReference>
<dbReference type="OrthoDB" id="513408at2"/>
<dbReference type="Gene3D" id="3.90.1150.10">
    <property type="entry name" value="Aspartate Aminotransferase, domain 1"/>
    <property type="match status" value="1"/>
</dbReference>
<dbReference type="InterPro" id="IPR000192">
    <property type="entry name" value="Aminotrans_V_dom"/>
</dbReference>
<accession>A0A3D9IU16</accession>
<evidence type="ECO:0000313" key="3">
    <source>
        <dbReference type="Proteomes" id="UP000256977"/>
    </source>
</evidence>
<feature type="domain" description="Aminotransferase class V" evidence="1">
    <location>
        <begin position="54"/>
        <end position="364"/>
    </location>
</feature>
<dbReference type="GO" id="GO:0016829">
    <property type="term" value="F:lyase activity"/>
    <property type="evidence" value="ECO:0007669"/>
    <property type="project" value="UniProtKB-KW"/>
</dbReference>
<evidence type="ECO:0000313" key="2">
    <source>
        <dbReference type="EMBL" id="RED65232.1"/>
    </source>
</evidence>
<dbReference type="Pfam" id="PF00266">
    <property type="entry name" value="Aminotran_5"/>
    <property type="match status" value="1"/>
</dbReference>
<proteinExistence type="predicted"/>
<dbReference type="PANTHER" id="PTHR43586">
    <property type="entry name" value="CYSTEINE DESULFURASE"/>
    <property type="match status" value="1"/>
</dbReference>
<organism evidence="2 3">
    <name type="scientific">Cohnella phaseoli</name>
    <dbReference type="NCBI Taxonomy" id="456490"/>
    <lineage>
        <taxon>Bacteria</taxon>
        <taxon>Bacillati</taxon>
        <taxon>Bacillota</taxon>
        <taxon>Bacilli</taxon>
        <taxon>Bacillales</taxon>
        <taxon>Paenibacillaceae</taxon>
        <taxon>Cohnella</taxon>
    </lineage>
</organism>
<protein>
    <submittedName>
        <fullName evidence="2">Selenocysteine lyase/cysteine desulfurase</fullName>
    </submittedName>
</protein>
<dbReference type="EMBL" id="QRDZ01000021">
    <property type="protein sequence ID" value="RED65232.1"/>
    <property type="molecule type" value="Genomic_DNA"/>
</dbReference>
<dbReference type="RefSeq" id="WP_116063152.1">
    <property type="nucleotide sequence ID" value="NZ_QRDZ01000021.1"/>
</dbReference>
<keyword evidence="3" id="KW-1185">Reference proteome</keyword>
<dbReference type="Proteomes" id="UP000256977">
    <property type="component" value="Unassembled WGS sequence"/>
</dbReference>
<dbReference type="InterPro" id="IPR015421">
    <property type="entry name" value="PyrdxlP-dep_Trfase_major"/>
</dbReference>
<dbReference type="InterPro" id="IPR015422">
    <property type="entry name" value="PyrdxlP-dep_Trfase_small"/>
</dbReference>
<keyword evidence="2" id="KW-0456">Lyase</keyword>
<comment type="caution">
    <text evidence="2">The sequence shown here is derived from an EMBL/GenBank/DDBJ whole genome shotgun (WGS) entry which is preliminary data.</text>
</comment>
<evidence type="ECO:0000259" key="1">
    <source>
        <dbReference type="Pfam" id="PF00266"/>
    </source>
</evidence>
<sequence length="371" mass="41200">MEALLTKKLFIGIEDCAWFYSGAETPALRGSLEAITDYMNRRSVGPGGRANNAAIEASCKSNIALLLGGKAENIGLLSNSSEIISMIAGSISFLPGDNVVVNRLEFPAGVLPWLVLRDKGVEVRFVEHTNWQVTPEDIMEKVDHRTRLVIASHVSYLSGARLDYRELYKQLKQTDTLLLLDATQSLGAVPVDMNETDFLVCSSYKWLLGIHGLGILGVNPARVADFMPRSVGWRSVIDMFSPIRHSSYEFHHDAKRFETGYPSYPTIYALNYSTRLLLDTGIARIENHILQLGDELIGKLDAQGFTIITPRERQRRAGNVCVASDRGEEVSEYLQKLGIYLWGGDGRFRASIHSFNDSADVDRLMNGLSEA</sequence>
<dbReference type="SUPFAM" id="SSF53383">
    <property type="entry name" value="PLP-dependent transferases"/>
    <property type="match status" value="1"/>
</dbReference>
<gene>
    <name evidence="2" type="ORF">DFP98_121123</name>
</gene>